<reference evidence="2 3" key="1">
    <citation type="submission" date="2023-01" db="EMBL/GenBank/DDBJ databases">
        <title>Analysis of 21 Apiospora genomes using comparative genomics revels a genus with tremendous synthesis potential of carbohydrate active enzymes and secondary metabolites.</title>
        <authorList>
            <person name="Sorensen T."/>
        </authorList>
    </citation>
    <scope>NUCLEOTIDE SEQUENCE [LARGE SCALE GENOMIC DNA]</scope>
    <source>
        <strain evidence="2 3">CBS 20057</strain>
    </source>
</reference>
<dbReference type="PROSITE" id="PS51257">
    <property type="entry name" value="PROKAR_LIPOPROTEIN"/>
    <property type="match status" value="1"/>
</dbReference>
<keyword evidence="3" id="KW-1185">Reference proteome</keyword>
<gene>
    <name evidence="2" type="ORF">PG991_010793</name>
</gene>
<evidence type="ECO:0000256" key="1">
    <source>
        <dbReference type="SAM" id="SignalP"/>
    </source>
</evidence>
<feature type="chain" id="PRO_5046341631" evidence="1">
    <location>
        <begin position="22"/>
        <end position="79"/>
    </location>
</feature>
<comment type="caution">
    <text evidence="2">The sequence shown here is derived from an EMBL/GenBank/DDBJ whole genome shotgun (WGS) entry which is preliminary data.</text>
</comment>
<proteinExistence type="predicted"/>
<dbReference type="EMBL" id="JAQQWI010000016">
    <property type="protein sequence ID" value="KAK8008242.1"/>
    <property type="molecule type" value="Genomic_DNA"/>
</dbReference>
<protein>
    <submittedName>
        <fullName evidence="2">Uncharacterized protein</fullName>
    </submittedName>
</protein>
<name>A0ABR1RCC1_9PEZI</name>
<accession>A0ABR1RCC1</accession>
<evidence type="ECO:0000313" key="3">
    <source>
        <dbReference type="Proteomes" id="UP001396898"/>
    </source>
</evidence>
<dbReference type="Proteomes" id="UP001396898">
    <property type="component" value="Unassembled WGS sequence"/>
</dbReference>
<feature type="signal peptide" evidence="1">
    <location>
        <begin position="1"/>
        <end position="21"/>
    </location>
</feature>
<keyword evidence="1" id="KW-0732">Signal</keyword>
<evidence type="ECO:0000313" key="2">
    <source>
        <dbReference type="EMBL" id="KAK8008242.1"/>
    </source>
</evidence>
<sequence>MYLSRLATIAAFVMLTSTGLACQCFTDGKVNNAQSRRCCRWQDGHFIKPSNCHIRSIHAHLKQFRECCGGHSDCEPPAA</sequence>
<organism evidence="2 3">
    <name type="scientific">Apiospora marii</name>
    <dbReference type="NCBI Taxonomy" id="335849"/>
    <lineage>
        <taxon>Eukaryota</taxon>
        <taxon>Fungi</taxon>
        <taxon>Dikarya</taxon>
        <taxon>Ascomycota</taxon>
        <taxon>Pezizomycotina</taxon>
        <taxon>Sordariomycetes</taxon>
        <taxon>Xylariomycetidae</taxon>
        <taxon>Amphisphaeriales</taxon>
        <taxon>Apiosporaceae</taxon>
        <taxon>Apiospora</taxon>
    </lineage>
</organism>